<evidence type="ECO:0000259" key="2">
    <source>
        <dbReference type="Pfam" id="PF20604"/>
    </source>
</evidence>
<organism evidence="3 4">
    <name type="scientific">Hoeflea prorocentri</name>
    <dbReference type="NCBI Taxonomy" id="1922333"/>
    <lineage>
        <taxon>Bacteria</taxon>
        <taxon>Pseudomonadati</taxon>
        <taxon>Pseudomonadota</taxon>
        <taxon>Alphaproteobacteria</taxon>
        <taxon>Hyphomicrobiales</taxon>
        <taxon>Rhizobiaceae</taxon>
        <taxon>Hoeflea</taxon>
    </lineage>
</organism>
<keyword evidence="4" id="KW-1185">Reference proteome</keyword>
<dbReference type="InterPro" id="IPR046477">
    <property type="entry name" value="DUF6798"/>
</dbReference>
<dbReference type="RefSeq" id="WP_267989254.1">
    <property type="nucleotide sequence ID" value="NZ_JAPJZI010000001.1"/>
</dbReference>
<dbReference type="Proteomes" id="UP001151234">
    <property type="component" value="Unassembled WGS sequence"/>
</dbReference>
<feature type="transmembrane region" description="Helical" evidence="1">
    <location>
        <begin position="86"/>
        <end position="106"/>
    </location>
</feature>
<proteinExistence type="predicted"/>
<dbReference type="EMBL" id="JAPJZI010000001">
    <property type="protein sequence ID" value="MDA5397805.1"/>
    <property type="molecule type" value="Genomic_DNA"/>
</dbReference>
<protein>
    <recommendedName>
        <fullName evidence="2">DUF6798 domain-containing protein</fullName>
    </recommendedName>
</protein>
<sequence>MNMASGSGAGSGLTVFVVCAFVLAAAMLPSQWSGNEIHYFDLALRQVRPDLFGADHSVFDSSNARFLSFWIIGTLIDALGFEYTKILLGFLGIGLYAFALAVLARALDLGPIAMAAALVVFLAQQSLLGREWLFLTIEAKVFAYACAMGAIALGVRGRWKAAIVVSAIGTVFHFLVGGFWGAAILLFHALSLRDWRQTLSLLGLFVVLISPMVALVAFERLGAVVDPTGLDLSLTEIYSEYRNPHHVSPFAGGAVGFVLGWLPGLIVHAALAAAIFFMRKDFGRYAAFALWVAGLNVYIVFAVLVAFLDQNTHLFAPFYIFRPSGLIFLLSLLLIVKRVFLAIRLETYRRIRLPIFLVAVALVLPDITRNALRLAVSGPIGQRLEASLRGAERDAFEWLRENTASEDVVLIQPPMGDGNVHQEQQPFPAALERLTPAAYYVNFKFVPTAPADLAEWYRRVKHRRAIFDGDCDMLRVVAPDILIVRRSAASPPLQDCAEPVYDNERYVFLRPI</sequence>
<evidence type="ECO:0000313" key="3">
    <source>
        <dbReference type="EMBL" id="MDA5397805.1"/>
    </source>
</evidence>
<feature type="transmembrane region" description="Helical" evidence="1">
    <location>
        <begin position="163"/>
        <end position="187"/>
    </location>
</feature>
<feature type="transmembrane region" description="Helical" evidence="1">
    <location>
        <begin position="250"/>
        <end position="278"/>
    </location>
</feature>
<feature type="transmembrane region" description="Helical" evidence="1">
    <location>
        <begin position="112"/>
        <end position="129"/>
    </location>
</feature>
<feature type="transmembrane region" description="Helical" evidence="1">
    <location>
        <begin position="62"/>
        <end position="79"/>
    </location>
</feature>
<dbReference type="Pfam" id="PF20604">
    <property type="entry name" value="DUF6798"/>
    <property type="match status" value="1"/>
</dbReference>
<feature type="domain" description="DUF6798" evidence="2">
    <location>
        <begin position="392"/>
        <end position="461"/>
    </location>
</feature>
<gene>
    <name evidence="3" type="ORF">OQ273_04390</name>
</gene>
<keyword evidence="1" id="KW-0472">Membrane</keyword>
<evidence type="ECO:0000256" key="1">
    <source>
        <dbReference type="SAM" id="Phobius"/>
    </source>
</evidence>
<feature type="transmembrane region" description="Helical" evidence="1">
    <location>
        <begin position="320"/>
        <end position="341"/>
    </location>
</feature>
<reference evidence="3" key="1">
    <citation type="submission" date="2022-11" db="EMBL/GenBank/DDBJ databases">
        <title>Draft genome sequence of Hoeflea poritis E7-10 and Hoeflea prorocentri PM5-8, separated from scleractinian coral Porites lutea and marine dinoflagellate.</title>
        <authorList>
            <person name="Zhang G."/>
            <person name="Wei Q."/>
            <person name="Cai L."/>
        </authorList>
    </citation>
    <scope>NUCLEOTIDE SEQUENCE</scope>
    <source>
        <strain evidence="3">PM5-8</strain>
    </source>
</reference>
<comment type="caution">
    <text evidence="3">The sequence shown here is derived from an EMBL/GenBank/DDBJ whole genome shotgun (WGS) entry which is preliminary data.</text>
</comment>
<keyword evidence="1" id="KW-0812">Transmembrane</keyword>
<feature type="transmembrane region" description="Helical" evidence="1">
    <location>
        <begin position="285"/>
        <end position="308"/>
    </location>
</feature>
<name>A0A9X3UFM4_9HYPH</name>
<accession>A0A9X3UFM4</accession>
<dbReference type="AlphaFoldDB" id="A0A9X3UFM4"/>
<feature type="transmembrane region" description="Helical" evidence="1">
    <location>
        <begin position="199"/>
        <end position="218"/>
    </location>
</feature>
<feature type="transmembrane region" description="Helical" evidence="1">
    <location>
        <begin position="141"/>
        <end position="157"/>
    </location>
</feature>
<keyword evidence="1" id="KW-1133">Transmembrane helix</keyword>
<feature type="transmembrane region" description="Helical" evidence="1">
    <location>
        <begin position="12"/>
        <end position="32"/>
    </location>
</feature>
<evidence type="ECO:0000313" key="4">
    <source>
        <dbReference type="Proteomes" id="UP001151234"/>
    </source>
</evidence>